<evidence type="ECO:0000256" key="3">
    <source>
        <dbReference type="ARBA" id="ARBA00022723"/>
    </source>
</evidence>
<feature type="domain" description="tRNA synthetases class I catalytic" evidence="7">
    <location>
        <begin position="7"/>
        <end position="336"/>
    </location>
</feature>
<dbReference type="SUPFAM" id="SSF52374">
    <property type="entry name" value="Nucleotidylyl transferase"/>
    <property type="match status" value="1"/>
</dbReference>
<dbReference type="InterPro" id="IPR014729">
    <property type="entry name" value="Rossmann-like_a/b/a_fold"/>
</dbReference>
<evidence type="ECO:0000259" key="7">
    <source>
        <dbReference type="Pfam" id="PF01406"/>
    </source>
</evidence>
<keyword evidence="6" id="KW-0067">ATP-binding</keyword>
<evidence type="ECO:0000256" key="2">
    <source>
        <dbReference type="ARBA" id="ARBA00022598"/>
    </source>
</evidence>
<dbReference type="Pfam" id="PF01406">
    <property type="entry name" value="tRNA-synt_1e"/>
    <property type="match status" value="1"/>
</dbReference>
<dbReference type="GO" id="GO:0046872">
    <property type="term" value="F:metal ion binding"/>
    <property type="evidence" value="ECO:0007669"/>
    <property type="project" value="UniProtKB-KW"/>
</dbReference>
<keyword evidence="4" id="KW-0547">Nucleotide-binding</keyword>
<sequence length="504" mass="58718">MHKDNDTTNKINMYVCGPTVYDSSHLGHARTYITVDLITRTMNLINNTPCHLVMNITDIDDKIIKKANTEGIDWMRIAKTYENSFFNSMSKLNVRLPDVVIRVSEVMSQIISYIQRIIDNGFAYVTSDGSVYFDSEAYVSHGYYFGDLVDEDETQYQSELSPLVILQKKNKKDFALWKGRTKSEVGFDAEFTYQAKKILSWGRPGWHIECSTMIHETIGSELDIHLGGIDLKFPHHHNERLQAHAYYHPKFKPNSLNPELNKQWSTIFYHIGHLCVVVENENKEIVQQKMSKSLKNFTTIDEALKEINANQLRWMFVMHKWTDTMDFSDQTINHAKSYDTMISNFFNRVANYPFNRKDISYSKKEYDMLDSYHLIKTKINEALNHYQFDVAAFLLQELINKTNSYISNNNPNESLVRKIHIWIINLTNNLGFVYEKSTMDSATDVMGVLINTRSAIRNLTRDKNITKDLKQKLFEILDNERNVNLPEIGIILQDTKDSSSWFKK</sequence>
<reference evidence="8" key="2">
    <citation type="journal article" date="2018" name="Nat. Commun.">
        <title>Tailed giant Tupanvirus possesses the most complete translational apparatus of the known virosphere.</title>
        <authorList>
            <person name="Abrahao J."/>
            <person name="Silva L."/>
            <person name="Silva L.S."/>
            <person name="Khalil J.Y.B."/>
            <person name="Rodrigues R."/>
            <person name="Arantes T."/>
            <person name="Assis F."/>
            <person name="Boratto P."/>
            <person name="Andrade M."/>
            <person name="Kroon E.G."/>
            <person name="Ribeiro B."/>
            <person name="Bergier I."/>
            <person name="Seligmann H."/>
            <person name="Ghigo E."/>
            <person name="Colson P."/>
            <person name="Levasseur A."/>
            <person name="Kroemer G."/>
            <person name="Raoult D."/>
            <person name="La Scola B."/>
        </authorList>
    </citation>
    <scope>NUCLEOTIDE SEQUENCE [LARGE SCALE GENOMIC DNA]</scope>
    <source>
        <strain evidence="8">Soda lake</strain>
    </source>
</reference>
<comment type="cofactor">
    <cofactor evidence="1">
        <name>Zn(2+)</name>
        <dbReference type="ChEBI" id="CHEBI:29105"/>
    </cofactor>
</comment>
<dbReference type="PANTHER" id="PTHR10890:SF3">
    <property type="entry name" value="CYSTEINE--TRNA LIGASE, CYTOPLASMIC"/>
    <property type="match status" value="1"/>
</dbReference>
<dbReference type="RefSeq" id="YP_010782585.1">
    <property type="nucleotide sequence ID" value="NC_075039.1"/>
</dbReference>
<evidence type="ECO:0000256" key="6">
    <source>
        <dbReference type="ARBA" id="ARBA00022840"/>
    </source>
</evidence>
<keyword evidence="2" id="KW-0436">Ligase</keyword>
<dbReference type="InterPro" id="IPR024909">
    <property type="entry name" value="Cys-tRNA/MSH_ligase"/>
</dbReference>
<dbReference type="PANTHER" id="PTHR10890">
    <property type="entry name" value="CYSTEINYL-TRNA SYNTHETASE"/>
    <property type="match status" value="1"/>
</dbReference>
<evidence type="ECO:0000256" key="5">
    <source>
        <dbReference type="ARBA" id="ARBA00022833"/>
    </source>
</evidence>
<dbReference type="Gene3D" id="3.40.50.620">
    <property type="entry name" value="HUPs"/>
    <property type="match status" value="1"/>
</dbReference>
<reference evidence="8" key="1">
    <citation type="submission" date="2017-01" db="EMBL/GenBank/DDBJ databases">
        <authorList>
            <person name="Assis F.L."/>
            <person name="Abrahao J.S."/>
            <person name="Silva L."/>
            <person name="Khalil J.B."/>
            <person name="Rodrigues R."/>
            <person name="Silva L.S."/>
            <person name="Arantes T."/>
            <person name="Boratto P."/>
            <person name="Andrade M."/>
            <person name="Kroon E.G."/>
            <person name="Ribeiro B."/>
            <person name="Bergier I."/>
            <person name="Seligmann H."/>
            <person name="Ghigo E."/>
            <person name="Colson P."/>
            <person name="Levasseur A."/>
            <person name="Raoult D."/>
            <person name="Scola B.L."/>
        </authorList>
    </citation>
    <scope>NUCLEOTIDE SEQUENCE</scope>
    <source>
        <strain evidence="8">Soda lake</strain>
    </source>
</reference>
<dbReference type="GO" id="GO:0004817">
    <property type="term" value="F:cysteine-tRNA ligase activity"/>
    <property type="evidence" value="ECO:0007669"/>
    <property type="project" value="TreeGrafter"/>
</dbReference>
<name>A0A6N1P4L2_9VIRU</name>
<dbReference type="SUPFAM" id="SSF47323">
    <property type="entry name" value="Anticodon-binding domain of a subclass of class I aminoacyl-tRNA synthetases"/>
    <property type="match status" value="1"/>
</dbReference>
<dbReference type="InterPro" id="IPR009080">
    <property type="entry name" value="tRNAsynth_Ia_anticodon-bd"/>
</dbReference>
<evidence type="ECO:0000313" key="8">
    <source>
        <dbReference type="EMBL" id="QKU35901.1"/>
    </source>
</evidence>
<dbReference type="KEGG" id="vg:80519349"/>
<keyword evidence="5" id="KW-0862">Zinc</keyword>
<dbReference type="EMBL" id="KY523104">
    <property type="protein sequence ID" value="QKU35901.1"/>
    <property type="molecule type" value="Genomic_DNA"/>
</dbReference>
<organism evidence="8">
    <name type="scientific">Tupanvirus soda lake</name>
    <dbReference type="NCBI Taxonomy" id="2126985"/>
    <lineage>
        <taxon>Viruses</taxon>
        <taxon>Varidnaviria</taxon>
        <taxon>Bamfordvirae</taxon>
        <taxon>Nucleocytoviricota</taxon>
        <taxon>Megaviricetes</taxon>
        <taxon>Imitervirales</taxon>
        <taxon>Mimiviridae</taxon>
        <taxon>Megamimivirinae</taxon>
        <taxon>Tupanvirus</taxon>
        <taxon>Tupanvirus salinum</taxon>
    </lineage>
</organism>
<evidence type="ECO:0000256" key="4">
    <source>
        <dbReference type="ARBA" id="ARBA00022741"/>
    </source>
</evidence>
<dbReference type="GeneID" id="80519349"/>
<evidence type="ECO:0000256" key="1">
    <source>
        <dbReference type="ARBA" id="ARBA00001947"/>
    </source>
</evidence>
<accession>A0A6N1P4L2</accession>
<keyword evidence="3" id="KW-0479">Metal-binding</keyword>
<keyword evidence="8" id="KW-0030">Aminoacyl-tRNA synthetase</keyword>
<dbReference type="PRINTS" id="PR00983">
    <property type="entry name" value="TRNASYNTHCYS"/>
</dbReference>
<proteinExistence type="predicted"/>
<dbReference type="InterPro" id="IPR032678">
    <property type="entry name" value="tRNA-synt_1_cat_dom"/>
</dbReference>
<protein>
    <submittedName>
        <fullName evidence="8">Cysteinyl-tRNA synthetase</fullName>
    </submittedName>
</protein>
<dbReference type="GO" id="GO:0005524">
    <property type="term" value="F:ATP binding"/>
    <property type="evidence" value="ECO:0007669"/>
    <property type="project" value="UniProtKB-KW"/>
</dbReference>